<feature type="transmembrane region" description="Helical" evidence="1">
    <location>
        <begin position="79"/>
        <end position="101"/>
    </location>
</feature>
<keyword evidence="1" id="KW-0812">Transmembrane</keyword>
<evidence type="ECO:0000256" key="1">
    <source>
        <dbReference type="SAM" id="Phobius"/>
    </source>
</evidence>
<proteinExistence type="predicted"/>
<name>A0A327T386_9SPHI</name>
<dbReference type="Proteomes" id="UP000249754">
    <property type="component" value="Unassembled WGS sequence"/>
</dbReference>
<evidence type="ECO:0000313" key="3">
    <source>
        <dbReference type="Proteomes" id="UP000249754"/>
    </source>
</evidence>
<feature type="transmembrane region" description="Helical" evidence="1">
    <location>
        <begin position="121"/>
        <end position="141"/>
    </location>
</feature>
<dbReference type="AlphaFoldDB" id="A0A327T386"/>
<accession>A0A327T386</accession>
<organism evidence="2 3">
    <name type="scientific">Pedobacter cryoconitis</name>
    <dbReference type="NCBI Taxonomy" id="188932"/>
    <lineage>
        <taxon>Bacteria</taxon>
        <taxon>Pseudomonadati</taxon>
        <taxon>Bacteroidota</taxon>
        <taxon>Sphingobacteriia</taxon>
        <taxon>Sphingobacteriales</taxon>
        <taxon>Sphingobacteriaceae</taxon>
        <taxon>Pedobacter</taxon>
    </lineage>
</organism>
<feature type="transmembrane region" description="Helical" evidence="1">
    <location>
        <begin position="34"/>
        <end position="59"/>
    </location>
</feature>
<sequence>MFYFVSQSSFKMQEKDIYSELSSIRNLMERSSKFISLSGLSGIMAGIYSLIGAFIGYKIVYNAHGVLQYRDSYISESQILWQLTSIAAGVLVLSLVTGIWLTIRQARKKGENFWNPVSKRLLVNMTIPLVTGGLFILILLIRGEYGIISSACLIFYGLALIAGSHYTLSAVKWLGFSEIILGLVAALIPGYGIVFWTIGFGILHILYGSIMHFKYN</sequence>
<keyword evidence="1" id="KW-1133">Transmembrane helix</keyword>
<reference evidence="2 3" key="1">
    <citation type="submission" date="2018-06" db="EMBL/GenBank/DDBJ databases">
        <title>Genomic Encyclopedia of Archaeal and Bacterial Type Strains, Phase II (KMG-II): from individual species to whole genera.</title>
        <authorList>
            <person name="Goeker M."/>
        </authorList>
    </citation>
    <scope>NUCLEOTIDE SEQUENCE [LARGE SCALE GENOMIC DNA]</scope>
    <source>
        <strain evidence="2 3">DSM 14825</strain>
    </source>
</reference>
<comment type="caution">
    <text evidence="2">The sequence shown here is derived from an EMBL/GenBank/DDBJ whole genome shotgun (WGS) entry which is preliminary data.</text>
</comment>
<protein>
    <submittedName>
        <fullName evidence="2">Uncharacterized protein</fullName>
    </submittedName>
</protein>
<evidence type="ECO:0000313" key="2">
    <source>
        <dbReference type="EMBL" id="RAJ35618.1"/>
    </source>
</evidence>
<keyword evidence="1" id="KW-0472">Membrane</keyword>
<gene>
    <name evidence="2" type="ORF">LY11_00864</name>
</gene>
<feature type="transmembrane region" description="Helical" evidence="1">
    <location>
        <begin position="180"/>
        <end position="207"/>
    </location>
</feature>
<feature type="transmembrane region" description="Helical" evidence="1">
    <location>
        <begin position="147"/>
        <end position="168"/>
    </location>
</feature>
<dbReference type="STRING" id="188932.AY601_0714"/>
<dbReference type="EMBL" id="QLLR01000002">
    <property type="protein sequence ID" value="RAJ35618.1"/>
    <property type="molecule type" value="Genomic_DNA"/>
</dbReference>